<organism evidence="1 2">
    <name type="scientific">Laccaria amethystina LaAM-08-1</name>
    <dbReference type="NCBI Taxonomy" id="1095629"/>
    <lineage>
        <taxon>Eukaryota</taxon>
        <taxon>Fungi</taxon>
        <taxon>Dikarya</taxon>
        <taxon>Basidiomycota</taxon>
        <taxon>Agaricomycotina</taxon>
        <taxon>Agaricomycetes</taxon>
        <taxon>Agaricomycetidae</taxon>
        <taxon>Agaricales</taxon>
        <taxon>Agaricineae</taxon>
        <taxon>Hydnangiaceae</taxon>
        <taxon>Laccaria</taxon>
    </lineage>
</organism>
<evidence type="ECO:0000313" key="2">
    <source>
        <dbReference type="Proteomes" id="UP000054477"/>
    </source>
</evidence>
<dbReference type="Proteomes" id="UP000054477">
    <property type="component" value="Unassembled WGS sequence"/>
</dbReference>
<gene>
    <name evidence="1" type="ORF">K443DRAFT_87619</name>
</gene>
<evidence type="ECO:0000313" key="1">
    <source>
        <dbReference type="EMBL" id="KIK07229.1"/>
    </source>
</evidence>
<dbReference type="OrthoDB" id="3269398at2759"/>
<reference evidence="2" key="2">
    <citation type="submission" date="2015-01" db="EMBL/GenBank/DDBJ databases">
        <title>Evolutionary Origins and Diversification of the Mycorrhizal Mutualists.</title>
        <authorList>
            <consortium name="DOE Joint Genome Institute"/>
            <consortium name="Mycorrhizal Genomics Consortium"/>
            <person name="Kohler A."/>
            <person name="Kuo A."/>
            <person name="Nagy L.G."/>
            <person name="Floudas D."/>
            <person name="Copeland A."/>
            <person name="Barry K.W."/>
            <person name="Cichocki N."/>
            <person name="Veneault-Fourrey C."/>
            <person name="LaButti K."/>
            <person name="Lindquist E.A."/>
            <person name="Lipzen A."/>
            <person name="Lundell T."/>
            <person name="Morin E."/>
            <person name="Murat C."/>
            <person name="Riley R."/>
            <person name="Ohm R."/>
            <person name="Sun H."/>
            <person name="Tunlid A."/>
            <person name="Henrissat B."/>
            <person name="Grigoriev I.V."/>
            <person name="Hibbett D.S."/>
            <person name="Martin F."/>
        </authorList>
    </citation>
    <scope>NUCLEOTIDE SEQUENCE [LARGE SCALE GENOMIC DNA]</scope>
    <source>
        <strain evidence="2">LaAM-08-1</strain>
    </source>
</reference>
<dbReference type="STRING" id="1095629.A0A0C9XZU9"/>
<reference evidence="1 2" key="1">
    <citation type="submission" date="2014-04" db="EMBL/GenBank/DDBJ databases">
        <authorList>
            <consortium name="DOE Joint Genome Institute"/>
            <person name="Kuo A."/>
            <person name="Kohler A."/>
            <person name="Nagy L.G."/>
            <person name="Floudas D."/>
            <person name="Copeland A."/>
            <person name="Barry K.W."/>
            <person name="Cichocki N."/>
            <person name="Veneault-Fourrey C."/>
            <person name="LaButti K."/>
            <person name="Lindquist E.A."/>
            <person name="Lipzen A."/>
            <person name="Lundell T."/>
            <person name="Morin E."/>
            <person name="Murat C."/>
            <person name="Sun H."/>
            <person name="Tunlid A."/>
            <person name="Henrissat B."/>
            <person name="Grigoriev I.V."/>
            <person name="Hibbett D.S."/>
            <person name="Martin F."/>
            <person name="Nordberg H.P."/>
            <person name="Cantor M.N."/>
            <person name="Hua S.X."/>
        </authorList>
    </citation>
    <scope>NUCLEOTIDE SEQUENCE [LARGE SCALE GENOMIC DNA]</scope>
    <source>
        <strain evidence="1 2">LaAM-08-1</strain>
    </source>
</reference>
<dbReference type="EMBL" id="KN838548">
    <property type="protein sequence ID" value="KIK07229.1"/>
    <property type="molecule type" value="Genomic_DNA"/>
</dbReference>
<dbReference type="AlphaFoldDB" id="A0A0C9XZU9"/>
<proteinExistence type="predicted"/>
<sequence>MWLDGLSVDLLIDQEGFRSVQPSFKYSGIFHNHVCPKDTDSLVVEFKPITRQIYHFHYAPFDGLPLLRRVMINGESNRDFVS</sequence>
<keyword evidence="2" id="KW-1185">Reference proteome</keyword>
<feature type="non-terminal residue" evidence="1">
    <location>
        <position position="82"/>
    </location>
</feature>
<protein>
    <submittedName>
        <fullName evidence="1">Uncharacterized protein</fullName>
    </submittedName>
</protein>
<dbReference type="HOGENOM" id="CLU_172241_0_0_1"/>
<accession>A0A0C9XZU9</accession>
<name>A0A0C9XZU9_9AGAR</name>